<protein>
    <recommendedName>
        <fullName evidence="4">Sugar lactone lactonase YvrE</fullName>
    </recommendedName>
</protein>
<dbReference type="Proteomes" id="UP001500936">
    <property type="component" value="Unassembled WGS sequence"/>
</dbReference>
<evidence type="ECO:0000313" key="3">
    <source>
        <dbReference type="Proteomes" id="UP001500936"/>
    </source>
</evidence>
<gene>
    <name evidence="2" type="ORF">GCM10023187_57390</name>
</gene>
<feature type="chain" id="PRO_5046102138" description="Sugar lactone lactonase YvrE" evidence="1">
    <location>
        <begin position="19"/>
        <end position="280"/>
    </location>
</feature>
<dbReference type="EMBL" id="BAABHB010000028">
    <property type="protein sequence ID" value="GAA4421485.1"/>
    <property type="molecule type" value="Genomic_DNA"/>
</dbReference>
<dbReference type="InterPro" id="IPR051344">
    <property type="entry name" value="Vgb"/>
</dbReference>
<comment type="caution">
    <text evidence="2">The sequence shown here is derived from an EMBL/GenBank/DDBJ whole genome shotgun (WGS) entry which is preliminary data.</text>
</comment>
<dbReference type="SUPFAM" id="SSF101898">
    <property type="entry name" value="NHL repeat"/>
    <property type="match status" value="1"/>
</dbReference>
<dbReference type="PANTHER" id="PTHR40274">
    <property type="entry name" value="VIRGINIAMYCIN B LYASE"/>
    <property type="match status" value="1"/>
</dbReference>
<sequence length="280" mass="30986">MKTGILLLLIALSGTALHAHPGIGLVMDSRGNVFYTDLTHVWKINPLTGEKSVAVRNVHTHELYLDAQDNLYGENLRYEGERTNTWNHRVWCLRPDGTRVTIIPATEGFLTNYSFVRDKTGTMYWADRNVIRKRLPDGTIRVHAQGPFTGIGWLTCTPDGIIYLTDGPAVKQILPDGRVQTLARNLRENRQAQLPTGGPPALMGLSYDLSGNVYVACFGAGMVQKINSAGQVTVVAQSKHPWSPAGVLADKTGNLWLLEYSTANQARVRRIYPDGSDKVY</sequence>
<reference evidence="3" key="1">
    <citation type="journal article" date="2019" name="Int. J. Syst. Evol. Microbiol.">
        <title>The Global Catalogue of Microorganisms (GCM) 10K type strain sequencing project: providing services to taxonomists for standard genome sequencing and annotation.</title>
        <authorList>
            <consortium name="The Broad Institute Genomics Platform"/>
            <consortium name="The Broad Institute Genome Sequencing Center for Infectious Disease"/>
            <person name="Wu L."/>
            <person name="Ma J."/>
        </authorList>
    </citation>
    <scope>NUCLEOTIDE SEQUENCE [LARGE SCALE GENOMIC DNA]</scope>
    <source>
        <strain evidence="3">JCM 17925</strain>
    </source>
</reference>
<dbReference type="Gene3D" id="2.40.10.500">
    <property type="match status" value="1"/>
</dbReference>
<organism evidence="2 3">
    <name type="scientific">Nibrella viscosa</name>
    <dbReference type="NCBI Taxonomy" id="1084524"/>
    <lineage>
        <taxon>Bacteria</taxon>
        <taxon>Pseudomonadati</taxon>
        <taxon>Bacteroidota</taxon>
        <taxon>Cytophagia</taxon>
        <taxon>Cytophagales</taxon>
        <taxon>Spirosomataceae</taxon>
        <taxon>Nibrella</taxon>
    </lineage>
</organism>
<proteinExistence type="predicted"/>
<evidence type="ECO:0008006" key="4">
    <source>
        <dbReference type="Google" id="ProtNLM"/>
    </source>
</evidence>
<feature type="signal peptide" evidence="1">
    <location>
        <begin position="1"/>
        <end position="18"/>
    </location>
</feature>
<evidence type="ECO:0000256" key="1">
    <source>
        <dbReference type="SAM" id="SignalP"/>
    </source>
</evidence>
<evidence type="ECO:0000313" key="2">
    <source>
        <dbReference type="EMBL" id="GAA4421485.1"/>
    </source>
</evidence>
<accession>A0ABP8L3N3</accession>
<keyword evidence="1" id="KW-0732">Signal</keyword>
<dbReference type="InterPro" id="IPR011042">
    <property type="entry name" value="6-blade_b-propeller_TolB-like"/>
</dbReference>
<dbReference type="Gene3D" id="2.120.10.30">
    <property type="entry name" value="TolB, C-terminal domain"/>
    <property type="match status" value="1"/>
</dbReference>
<dbReference type="PANTHER" id="PTHR40274:SF4">
    <property type="entry name" value="BLL1406 PROTEIN"/>
    <property type="match status" value="1"/>
</dbReference>
<dbReference type="RefSeq" id="WP_345271584.1">
    <property type="nucleotide sequence ID" value="NZ_BAABHB010000028.1"/>
</dbReference>
<keyword evidence="3" id="KW-1185">Reference proteome</keyword>
<name>A0ABP8L3N3_9BACT</name>